<proteinExistence type="predicted"/>
<dbReference type="Proteomes" id="UP001234297">
    <property type="component" value="Chromosome 1"/>
</dbReference>
<organism evidence="1 2">
    <name type="scientific">Persea americana</name>
    <name type="common">Avocado</name>
    <dbReference type="NCBI Taxonomy" id="3435"/>
    <lineage>
        <taxon>Eukaryota</taxon>
        <taxon>Viridiplantae</taxon>
        <taxon>Streptophyta</taxon>
        <taxon>Embryophyta</taxon>
        <taxon>Tracheophyta</taxon>
        <taxon>Spermatophyta</taxon>
        <taxon>Magnoliopsida</taxon>
        <taxon>Magnoliidae</taxon>
        <taxon>Laurales</taxon>
        <taxon>Lauraceae</taxon>
        <taxon>Persea</taxon>
    </lineage>
</organism>
<evidence type="ECO:0000313" key="2">
    <source>
        <dbReference type="Proteomes" id="UP001234297"/>
    </source>
</evidence>
<dbReference type="EMBL" id="CM056809">
    <property type="protein sequence ID" value="KAJ8648675.1"/>
    <property type="molecule type" value="Genomic_DNA"/>
</dbReference>
<accession>A0ACC2MSP9</accession>
<name>A0ACC2MSP9_PERAE</name>
<sequence>MDRPGPSGTRSTASHRKCMPTRHEATSVEPPEEPEVEEEAVEEAQAVDEHGQPDDAADIGAGEDEAQDIGSFPGGPVDFTLLPSFRNHIAAVV</sequence>
<evidence type="ECO:0000313" key="1">
    <source>
        <dbReference type="EMBL" id="KAJ8648675.1"/>
    </source>
</evidence>
<protein>
    <submittedName>
        <fullName evidence="1">Uncharacterized protein</fullName>
    </submittedName>
</protein>
<keyword evidence="2" id="KW-1185">Reference proteome</keyword>
<gene>
    <name evidence="1" type="ORF">MRB53_001698</name>
</gene>
<reference evidence="1 2" key="1">
    <citation type="journal article" date="2022" name="Hortic Res">
        <title>A haplotype resolved chromosomal level avocado genome allows analysis of novel avocado genes.</title>
        <authorList>
            <person name="Nath O."/>
            <person name="Fletcher S.J."/>
            <person name="Hayward A."/>
            <person name="Shaw L.M."/>
            <person name="Masouleh A.K."/>
            <person name="Furtado A."/>
            <person name="Henry R.J."/>
            <person name="Mitter N."/>
        </authorList>
    </citation>
    <scope>NUCLEOTIDE SEQUENCE [LARGE SCALE GENOMIC DNA]</scope>
    <source>
        <strain evidence="2">cv. Hass</strain>
    </source>
</reference>
<comment type="caution">
    <text evidence="1">The sequence shown here is derived from an EMBL/GenBank/DDBJ whole genome shotgun (WGS) entry which is preliminary data.</text>
</comment>